<feature type="domain" description="Zn(2)-C6 fungal-type" evidence="8">
    <location>
        <begin position="22"/>
        <end position="61"/>
    </location>
</feature>
<dbReference type="CDD" id="cd00067">
    <property type="entry name" value="GAL4"/>
    <property type="match status" value="1"/>
</dbReference>
<feature type="region of interest" description="Disordered" evidence="7">
    <location>
        <begin position="428"/>
        <end position="451"/>
    </location>
</feature>
<dbReference type="GeneID" id="34456877"/>
<dbReference type="InterPro" id="IPR036864">
    <property type="entry name" value="Zn2-C6_fun-type_DNA-bd_sf"/>
</dbReference>
<dbReference type="Gene3D" id="4.10.240.10">
    <property type="entry name" value="Zn(2)-C6 fungal-type DNA-binding domain"/>
    <property type="match status" value="1"/>
</dbReference>
<dbReference type="Pfam" id="PF00172">
    <property type="entry name" value="Zn_clus"/>
    <property type="match status" value="1"/>
</dbReference>
<keyword evidence="4" id="KW-0238">DNA-binding</keyword>
<dbReference type="GO" id="GO:0000981">
    <property type="term" value="F:DNA-binding transcription factor activity, RNA polymerase II-specific"/>
    <property type="evidence" value="ECO:0007669"/>
    <property type="project" value="InterPro"/>
</dbReference>
<proteinExistence type="predicted"/>
<feature type="region of interest" description="Disordered" evidence="7">
    <location>
        <begin position="1"/>
        <end position="20"/>
    </location>
</feature>
<evidence type="ECO:0000313" key="10">
    <source>
        <dbReference type="Proteomes" id="UP000184300"/>
    </source>
</evidence>
<keyword evidence="6" id="KW-0539">Nucleus</keyword>
<keyword evidence="10" id="KW-1185">Reference proteome</keyword>
<dbReference type="RefSeq" id="XP_022401161.1">
    <property type="nucleotide sequence ID" value="XM_022540616.1"/>
</dbReference>
<protein>
    <recommendedName>
        <fullName evidence="8">Zn(2)-C6 fungal-type domain-containing protein</fullName>
    </recommendedName>
</protein>
<keyword evidence="2" id="KW-0862">Zinc</keyword>
<dbReference type="PANTHER" id="PTHR31845:SF17">
    <property type="entry name" value="ZN(II)2CYS6 TRANSCRIPTION FACTOR (EUROFUNG)"/>
    <property type="match status" value="1"/>
</dbReference>
<name>A0A1L9VKM2_ASPGL</name>
<dbReference type="GO" id="GO:0005634">
    <property type="term" value="C:nucleus"/>
    <property type="evidence" value="ECO:0007669"/>
    <property type="project" value="UniProtKB-SubCell"/>
</dbReference>
<comment type="subcellular location">
    <subcellularLocation>
        <location evidence="1">Nucleus</location>
    </subcellularLocation>
</comment>
<evidence type="ECO:0000256" key="2">
    <source>
        <dbReference type="ARBA" id="ARBA00022833"/>
    </source>
</evidence>
<gene>
    <name evidence="9" type="ORF">ASPGLDRAFT_126024</name>
</gene>
<dbReference type="CDD" id="cd12148">
    <property type="entry name" value="fungal_TF_MHR"/>
    <property type="match status" value="1"/>
</dbReference>
<sequence>MASTGFRDGNSPGQTRTATAPACEACRKLKMKCTRAEPQGGGGILREPCERCKKTNRACKIPDPRPLGRRRGALGRYRGFEKAYRKLQSEEKRARFSRGIDDIYEAGHLPAGEEPTLESSLSYESADHSRFSSTTDDPFLGPPVRTPGETVTQVDHEEEDQSQLNQEPISNPLALLAYASDAAQTSEASPVSTDILPTLDSQAFTREPQACRGTGESEGYRLLHRPGYVSLGLQLSRASLVQGLDTLLAPVDCEYQSLDYFKERTRAHRRDVGPDLDPVDLKLVTMEEANYLFPIYFARLHPVNGILDPMLHTPDFVRSESSLLFTWILAITSQFDHASAPIAERLRLHGEKLSRYVHTCGYKSVEIVQGYYISLLSNTPARTLTEERSWLYTMYAFGVATELGLDQESGSHRCTRVAHSFRSSRTQQCQNMPSFDSGPAEASPRSIHGPLTDHTAYEERLARNRERTWLRILLWERANSAACGRIHSFPETSLTRAIDTWWLHPLADMTDKYTSAFIILRKSLASLQVELKRQVQFTHSDPHWVRELVDTALQNWCNTWLPQPRNNTSTLLPEQLSIIFLHHVYVHGRLWTLSLALSGSVARAQDLDTIRQDCFESAVNCCETAVRDLQAVGEPLYCMLAPTWAMISYAAVLTLKIFPALYGPRIGIEVELLALLSQVALQLQRAGTTPSHRFGIAALLGQHLMMILRARAVSLREPSRARERQLDPSHDHKHDIGQRLPEWPVATPQITPRNPLVSDWDPFLTPAISDQDGFAGEGFADIFREIFGPGFGNFF</sequence>
<evidence type="ECO:0000256" key="5">
    <source>
        <dbReference type="ARBA" id="ARBA00023163"/>
    </source>
</evidence>
<evidence type="ECO:0000256" key="6">
    <source>
        <dbReference type="ARBA" id="ARBA00023242"/>
    </source>
</evidence>
<keyword evidence="5" id="KW-0804">Transcription</keyword>
<dbReference type="VEuPathDB" id="FungiDB:ASPGLDRAFT_126024"/>
<dbReference type="GO" id="GO:0008270">
    <property type="term" value="F:zinc ion binding"/>
    <property type="evidence" value="ECO:0007669"/>
    <property type="project" value="InterPro"/>
</dbReference>
<dbReference type="Proteomes" id="UP000184300">
    <property type="component" value="Unassembled WGS sequence"/>
</dbReference>
<dbReference type="GO" id="GO:0000976">
    <property type="term" value="F:transcription cis-regulatory region binding"/>
    <property type="evidence" value="ECO:0007669"/>
    <property type="project" value="TreeGrafter"/>
</dbReference>
<organism evidence="9 10">
    <name type="scientific">Aspergillus glaucus CBS 516.65</name>
    <dbReference type="NCBI Taxonomy" id="1160497"/>
    <lineage>
        <taxon>Eukaryota</taxon>
        <taxon>Fungi</taxon>
        <taxon>Dikarya</taxon>
        <taxon>Ascomycota</taxon>
        <taxon>Pezizomycotina</taxon>
        <taxon>Eurotiomycetes</taxon>
        <taxon>Eurotiomycetidae</taxon>
        <taxon>Eurotiales</taxon>
        <taxon>Aspergillaceae</taxon>
        <taxon>Aspergillus</taxon>
        <taxon>Aspergillus subgen. Aspergillus</taxon>
    </lineage>
</organism>
<accession>A0A1L9VKM2</accession>
<keyword evidence="3" id="KW-0805">Transcription regulation</keyword>
<dbReference type="AlphaFoldDB" id="A0A1L9VKM2"/>
<dbReference type="InterPro" id="IPR001138">
    <property type="entry name" value="Zn2Cys6_DnaBD"/>
</dbReference>
<dbReference type="PROSITE" id="PS50048">
    <property type="entry name" value="ZN2_CY6_FUNGAL_2"/>
    <property type="match status" value="1"/>
</dbReference>
<reference evidence="10" key="1">
    <citation type="journal article" date="2017" name="Genome Biol.">
        <title>Comparative genomics reveals high biological diversity and specific adaptations in the industrially and medically important fungal genus Aspergillus.</title>
        <authorList>
            <person name="de Vries R.P."/>
            <person name="Riley R."/>
            <person name="Wiebenga A."/>
            <person name="Aguilar-Osorio G."/>
            <person name="Amillis S."/>
            <person name="Uchima C.A."/>
            <person name="Anderluh G."/>
            <person name="Asadollahi M."/>
            <person name="Askin M."/>
            <person name="Barry K."/>
            <person name="Battaglia E."/>
            <person name="Bayram O."/>
            <person name="Benocci T."/>
            <person name="Braus-Stromeyer S.A."/>
            <person name="Caldana C."/>
            <person name="Canovas D."/>
            <person name="Cerqueira G.C."/>
            <person name="Chen F."/>
            <person name="Chen W."/>
            <person name="Choi C."/>
            <person name="Clum A."/>
            <person name="Dos Santos R.A."/>
            <person name="Damasio A.R."/>
            <person name="Diallinas G."/>
            <person name="Emri T."/>
            <person name="Fekete E."/>
            <person name="Flipphi M."/>
            <person name="Freyberg S."/>
            <person name="Gallo A."/>
            <person name="Gournas C."/>
            <person name="Habgood R."/>
            <person name="Hainaut M."/>
            <person name="Harispe M.L."/>
            <person name="Henrissat B."/>
            <person name="Hilden K.S."/>
            <person name="Hope R."/>
            <person name="Hossain A."/>
            <person name="Karabika E."/>
            <person name="Karaffa L."/>
            <person name="Karanyi Z."/>
            <person name="Krasevec N."/>
            <person name="Kuo A."/>
            <person name="Kusch H."/>
            <person name="LaButti K."/>
            <person name="Lagendijk E.L."/>
            <person name="Lapidus A."/>
            <person name="Levasseur A."/>
            <person name="Lindquist E."/>
            <person name="Lipzen A."/>
            <person name="Logrieco A.F."/>
            <person name="MacCabe A."/>
            <person name="Maekelae M.R."/>
            <person name="Malavazi I."/>
            <person name="Melin P."/>
            <person name="Meyer V."/>
            <person name="Mielnichuk N."/>
            <person name="Miskei M."/>
            <person name="Molnar A.P."/>
            <person name="Mule G."/>
            <person name="Ngan C.Y."/>
            <person name="Orejas M."/>
            <person name="Orosz E."/>
            <person name="Ouedraogo J.P."/>
            <person name="Overkamp K.M."/>
            <person name="Park H.-S."/>
            <person name="Perrone G."/>
            <person name="Piumi F."/>
            <person name="Punt P.J."/>
            <person name="Ram A.F."/>
            <person name="Ramon A."/>
            <person name="Rauscher S."/>
            <person name="Record E."/>
            <person name="Riano-Pachon D.M."/>
            <person name="Robert V."/>
            <person name="Roehrig J."/>
            <person name="Ruller R."/>
            <person name="Salamov A."/>
            <person name="Salih N.S."/>
            <person name="Samson R.A."/>
            <person name="Sandor E."/>
            <person name="Sanguinetti M."/>
            <person name="Schuetze T."/>
            <person name="Sepcic K."/>
            <person name="Shelest E."/>
            <person name="Sherlock G."/>
            <person name="Sophianopoulou V."/>
            <person name="Squina F.M."/>
            <person name="Sun H."/>
            <person name="Susca A."/>
            <person name="Todd R.B."/>
            <person name="Tsang A."/>
            <person name="Unkles S.E."/>
            <person name="van de Wiele N."/>
            <person name="van Rossen-Uffink D."/>
            <person name="Oliveira J.V."/>
            <person name="Vesth T.C."/>
            <person name="Visser J."/>
            <person name="Yu J.-H."/>
            <person name="Zhou M."/>
            <person name="Andersen M.R."/>
            <person name="Archer D.B."/>
            <person name="Baker S.E."/>
            <person name="Benoit I."/>
            <person name="Brakhage A.A."/>
            <person name="Braus G.H."/>
            <person name="Fischer R."/>
            <person name="Frisvad J.C."/>
            <person name="Goldman G.H."/>
            <person name="Houbraken J."/>
            <person name="Oakley B."/>
            <person name="Pocsi I."/>
            <person name="Scazzocchio C."/>
            <person name="Seiboth B."/>
            <person name="vanKuyk P.A."/>
            <person name="Wortman J."/>
            <person name="Dyer P.S."/>
            <person name="Grigoriev I.V."/>
        </authorList>
    </citation>
    <scope>NUCLEOTIDE SEQUENCE [LARGE SCALE GENOMIC DNA]</scope>
    <source>
        <strain evidence="10">CBS 516.65</strain>
    </source>
</reference>
<dbReference type="SUPFAM" id="SSF57701">
    <property type="entry name" value="Zn2/Cys6 DNA-binding domain"/>
    <property type="match status" value="1"/>
</dbReference>
<evidence type="ECO:0000256" key="1">
    <source>
        <dbReference type="ARBA" id="ARBA00004123"/>
    </source>
</evidence>
<dbReference type="PANTHER" id="PTHR31845">
    <property type="entry name" value="FINGER DOMAIN PROTEIN, PUTATIVE-RELATED"/>
    <property type="match status" value="1"/>
</dbReference>
<dbReference type="InterPro" id="IPR051089">
    <property type="entry name" value="prtT"/>
</dbReference>
<evidence type="ECO:0000313" key="9">
    <source>
        <dbReference type="EMBL" id="OJJ84463.1"/>
    </source>
</evidence>
<dbReference type="OrthoDB" id="3163292at2759"/>
<evidence type="ECO:0000256" key="4">
    <source>
        <dbReference type="ARBA" id="ARBA00023125"/>
    </source>
</evidence>
<evidence type="ECO:0000256" key="7">
    <source>
        <dbReference type="SAM" id="MobiDB-lite"/>
    </source>
</evidence>
<evidence type="ECO:0000256" key="3">
    <source>
        <dbReference type="ARBA" id="ARBA00023015"/>
    </source>
</evidence>
<dbReference type="EMBL" id="KV878897">
    <property type="protein sequence ID" value="OJJ84463.1"/>
    <property type="molecule type" value="Genomic_DNA"/>
</dbReference>
<dbReference type="SMART" id="SM00066">
    <property type="entry name" value="GAL4"/>
    <property type="match status" value="1"/>
</dbReference>
<evidence type="ECO:0000259" key="8">
    <source>
        <dbReference type="PROSITE" id="PS50048"/>
    </source>
</evidence>
<feature type="region of interest" description="Disordered" evidence="7">
    <location>
        <begin position="108"/>
        <end position="164"/>
    </location>
</feature>